<gene>
    <name evidence="9" type="primary">recJ</name>
    <name evidence="9" type="ORF">CSA56_14825</name>
</gene>
<dbReference type="AlphaFoldDB" id="A0A2G6KA79"/>
<accession>A0A2G6KA79</accession>
<keyword evidence="3" id="KW-0540">Nuclease</keyword>
<evidence type="ECO:0000256" key="5">
    <source>
        <dbReference type="ARBA" id="ARBA00022839"/>
    </source>
</evidence>
<dbReference type="InterPro" id="IPR001667">
    <property type="entry name" value="DDH_dom"/>
</dbReference>
<name>A0A2G6KA79_9BACT</name>
<keyword evidence="5 9" id="KW-0269">Exonuclease</keyword>
<comment type="caution">
    <text evidence="9">The sequence shown here is derived from an EMBL/GenBank/DDBJ whole genome shotgun (WGS) entry which is preliminary data.</text>
</comment>
<dbReference type="EMBL" id="PDSK01000111">
    <property type="protein sequence ID" value="PIE32577.1"/>
    <property type="molecule type" value="Genomic_DNA"/>
</dbReference>
<evidence type="ECO:0000256" key="4">
    <source>
        <dbReference type="ARBA" id="ARBA00022801"/>
    </source>
</evidence>
<dbReference type="Gene3D" id="3.90.1640.30">
    <property type="match status" value="1"/>
</dbReference>
<dbReference type="InterPro" id="IPR038763">
    <property type="entry name" value="DHH_sf"/>
</dbReference>
<dbReference type="InterPro" id="IPR051673">
    <property type="entry name" value="SSDNA_exonuclease_RecJ"/>
</dbReference>
<evidence type="ECO:0000259" key="7">
    <source>
        <dbReference type="Pfam" id="PF02272"/>
    </source>
</evidence>
<reference evidence="9 10" key="1">
    <citation type="submission" date="2017-10" db="EMBL/GenBank/DDBJ databases">
        <title>Novel microbial diversity and functional potential in the marine mammal oral microbiome.</title>
        <authorList>
            <person name="Dudek N.K."/>
            <person name="Sun C.L."/>
            <person name="Burstein D."/>
            <person name="Kantor R.S."/>
            <person name="Aliaga Goltsman D.S."/>
            <person name="Bik E.M."/>
            <person name="Thomas B.C."/>
            <person name="Banfield J.F."/>
            <person name="Relman D.A."/>
        </authorList>
    </citation>
    <scope>NUCLEOTIDE SEQUENCE [LARGE SCALE GENOMIC DNA]</scope>
    <source>
        <strain evidence="9">DOLJORAL78_47_16</strain>
    </source>
</reference>
<dbReference type="PANTHER" id="PTHR30255:SF2">
    <property type="entry name" value="SINGLE-STRANDED-DNA-SPECIFIC EXONUCLEASE RECJ"/>
    <property type="match status" value="1"/>
</dbReference>
<dbReference type="Pfam" id="PF02272">
    <property type="entry name" value="DHHA1"/>
    <property type="match status" value="1"/>
</dbReference>
<dbReference type="NCBIfam" id="TIGR00644">
    <property type="entry name" value="recJ"/>
    <property type="match status" value="1"/>
</dbReference>
<feature type="domain" description="DDH" evidence="6">
    <location>
        <begin position="70"/>
        <end position="224"/>
    </location>
</feature>
<dbReference type="Proteomes" id="UP000230821">
    <property type="component" value="Unassembled WGS sequence"/>
</dbReference>
<dbReference type="GO" id="GO:0006310">
    <property type="term" value="P:DNA recombination"/>
    <property type="evidence" value="ECO:0007669"/>
    <property type="project" value="InterPro"/>
</dbReference>
<evidence type="ECO:0000256" key="1">
    <source>
        <dbReference type="ARBA" id="ARBA00005915"/>
    </source>
</evidence>
<dbReference type="InterPro" id="IPR041122">
    <property type="entry name" value="RecJ_OB"/>
</dbReference>
<proteinExistence type="inferred from homology"/>
<dbReference type="PANTHER" id="PTHR30255">
    <property type="entry name" value="SINGLE-STRANDED-DNA-SPECIFIC EXONUCLEASE RECJ"/>
    <property type="match status" value="1"/>
</dbReference>
<feature type="domain" description="DHHA1" evidence="7">
    <location>
        <begin position="342"/>
        <end position="435"/>
    </location>
</feature>
<dbReference type="GO" id="GO:0006281">
    <property type="term" value="P:DNA repair"/>
    <property type="evidence" value="ECO:0007669"/>
    <property type="project" value="InterPro"/>
</dbReference>
<evidence type="ECO:0000259" key="8">
    <source>
        <dbReference type="Pfam" id="PF17768"/>
    </source>
</evidence>
<dbReference type="GO" id="GO:0003676">
    <property type="term" value="F:nucleic acid binding"/>
    <property type="evidence" value="ECO:0007669"/>
    <property type="project" value="InterPro"/>
</dbReference>
<protein>
    <recommendedName>
        <fullName evidence="2">Single-stranded-DNA-specific exonuclease RecJ</fullName>
    </recommendedName>
</protein>
<dbReference type="Pfam" id="PF01368">
    <property type="entry name" value="DHH"/>
    <property type="match status" value="1"/>
</dbReference>
<keyword evidence="4" id="KW-0378">Hydrolase</keyword>
<comment type="similarity">
    <text evidence="1">Belongs to the RecJ family.</text>
</comment>
<sequence>MLSLNQKIWNVLHTNGGNSILDILIENRRIDAVDTFLHPDFERDLHNPFLMSDMQRVVDMMRCAKEQQQRVLIVGDYDADGITGTALLYETCKAIGLQHVFYRLPHRIHDGYGFQSHIVDEAVRDGIELILTVDNGVSSYEAISLAKEHGINVIVCDHHTLPETLPPADAILHSKYHAGAYPFGDLTGVGVAFKLAQAVCPRLMPSKEAEAFLKWSLDLVAIGTVADCATVTGENRVLIKYGLIVIEKTRRPGLKNILNLCLGQHPVYDATLIGFRIAPRINAAGRLSSPDTSLKLLITRNALEAEILAKELHDLNTKRRDTTLHSLQQAKEQLFEDLLHEKILIAKNAEWHPGIVGLIAGRLTEEYHRPSIIFHEGENGTLVASARSIEAFNMIEAITKQKDCLKRFGGHSQAAGCSLDPENYPVFCERMKTLANESLSEEQLRPVIHIDCELLPVQMTMQLKHEIDTLEPYGIGNTRPLFVLRNVSVQRVSPVGKDGAHVQLWFDTPEKTIKGIAFQQGHLARKLSKGDMVHVACHLQENTWNDRTSLELEVVDIQR</sequence>
<dbReference type="GO" id="GO:0008409">
    <property type="term" value="F:5'-3' exonuclease activity"/>
    <property type="evidence" value="ECO:0007669"/>
    <property type="project" value="InterPro"/>
</dbReference>
<organism evidence="9 10">
    <name type="scientific">candidate division KSB3 bacterium</name>
    <dbReference type="NCBI Taxonomy" id="2044937"/>
    <lineage>
        <taxon>Bacteria</taxon>
        <taxon>candidate division KSB3</taxon>
    </lineage>
</organism>
<dbReference type="InterPro" id="IPR004610">
    <property type="entry name" value="RecJ"/>
</dbReference>
<feature type="domain" description="RecJ OB" evidence="8">
    <location>
        <begin position="450"/>
        <end position="556"/>
    </location>
</feature>
<evidence type="ECO:0000256" key="3">
    <source>
        <dbReference type="ARBA" id="ARBA00022722"/>
    </source>
</evidence>
<evidence type="ECO:0000313" key="10">
    <source>
        <dbReference type="Proteomes" id="UP000230821"/>
    </source>
</evidence>
<dbReference type="SUPFAM" id="SSF64182">
    <property type="entry name" value="DHH phosphoesterases"/>
    <property type="match status" value="1"/>
</dbReference>
<evidence type="ECO:0000259" key="6">
    <source>
        <dbReference type="Pfam" id="PF01368"/>
    </source>
</evidence>
<evidence type="ECO:0000256" key="2">
    <source>
        <dbReference type="ARBA" id="ARBA00019841"/>
    </source>
</evidence>
<evidence type="ECO:0000313" key="9">
    <source>
        <dbReference type="EMBL" id="PIE32577.1"/>
    </source>
</evidence>
<dbReference type="InterPro" id="IPR003156">
    <property type="entry name" value="DHHA1_dom"/>
</dbReference>
<dbReference type="Gene3D" id="3.10.310.30">
    <property type="match status" value="1"/>
</dbReference>
<dbReference type="Pfam" id="PF17768">
    <property type="entry name" value="RecJ_OB"/>
    <property type="match status" value="1"/>
</dbReference>